<name>A0AA88HM33_ARTSF</name>
<proteinExistence type="predicted"/>
<accession>A0AA88HM33</accession>
<protein>
    <recommendedName>
        <fullName evidence="3">Endonuclease/exonuclease/phosphatase domain-containing protein</fullName>
    </recommendedName>
</protein>
<dbReference type="Proteomes" id="UP001187531">
    <property type="component" value="Unassembled WGS sequence"/>
</dbReference>
<organism evidence="1 2">
    <name type="scientific">Artemia franciscana</name>
    <name type="common">Brine shrimp</name>
    <name type="synonym">Artemia sanfranciscana</name>
    <dbReference type="NCBI Taxonomy" id="6661"/>
    <lineage>
        <taxon>Eukaryota</taxon>
        <taxon>Metazoa</taxon>
        <taxon>Ecdysozoa</taxon>
        <taxon>Arthropoda</taxon>
        <taxon>Crustacea</taxon>
        <taxon>Branchiopoda</taxon>
        <taxon>Anostraca</taxon>
        <taxon>Artemiidae</taxon>
        <taxon>Artemia</taxon>
    </lineage>
</organism>
<sequence>MDGSGLVRVGIILIPKVPSGLMDYEAVSERILMVRLKGQSDNLTILSLYAPIRDAPDHLKDKFSADLQLTLNKIPRKDILVIGCDFNARIGTRLKSSEWAIRNHGFGDQCISRVRLLMLSILNNLNLNHADDVDILDESVTEAQLMLDEIAARSLATGLKISQSKTKSMRTSGPDETPITLNCVPIEEVQDFKYLGSLINPKSEVLNKIQSRISTAWAAFIQLLK</sequence>
<evidence type="ECO:0000313" key="2">
    <source>
        <dbReference type="Proteomes" id="UP001187531"/>
    </source>
</evidence>
<dbReference type="SUPFAM" id="SSF56219">
    <property type="entry name" value="DNase I-like"/>
    <property type="match status" value="1"/>
</dbReference>
<gene>
    <name evidence="1" type="ORF">QYM36_013280</name>
</gene>
<dbReference type="PANTHER" id="PTHR47027">
    <property type="entry name" value="REVERSE TRANSCRIPTASE DOMAIN-CONTAINING PROTEIN"/>
    <property type="match status" value="1"/>
</dbReference>
<comment type="caution">
    <text evidence="1">The sequence shown here is derived from an EMBL/GenBank/DDBJ whole genome shotgun (WGS) entry which is preliminary data.</text>
</comment>
<evidence type="ECO:0008006" key="3">
    <source>
        <dbReference type="Google" id="ProtNLM"/>
    </source>
</evidence>
<evidence type="ECO:0000313" key="1">
    <source>
        <dbReference type="EMBL" id="KAK2709554.1"/>
    </source>
</evidence>
<dbReference type="InterPro" id="IPR036691">
    <property type="entry name" value="Endo/exonu/phosph_ase_sf"/>
</dbReference>
<keyword evidence="2" id="KW-1185">Reference proteome</keyword>
<dbReference type="PANTHER" id="PTHR47027:SF20">
    <property type="entry name" value="REVERSE TRANSCRIPTASE-LIKE PROTEIN WITH RNA-DIRECTED DNA POLYMERASE DOMAIN"/>
    <property type="match status" value="1"/>
</dbReference>
<dbReference type="AlphaFoldDB" id="A0AA88HM33"/>
<dbReference type="EMBL" id="JAVRJZ010000017">
    <property type="protein sequence ID" value="KAK2709554.1"/>
    <property type="molecule type" value="Genomic_DNA"/>
</dbReference>
<dbReference type="Gene3D" id="3.60.10.10">
    <property type="entry name" value="Endonuclease/exonuclease/phosphatase"/>
    <property type="match status" value="1"/>
</dbReference>
<reference evidence="1" key="1">
    <citation type="submission" date="2023-07" db="EMBL/GenBank/DDBJ databases">
        <title>Chromosome-level genome assembly of Artemia franciscana.</title>
        <authorList>
            <person name="Jo E."/>
        </authorList>
    </citation>
    <scope>NUCLEOTIDE SEQUENCE</scope>
    <source>
        <tissue evidence="1">Whole body</tissue>
    </source>
</reference>